<reference evidence="1 2" key="1">
    <citation type="submission" date="2023-03" db="EMBL/GenBank/DDBJ databases">
        <title>High recombination rates correlate with genetic variation in Cardiocondyla obscurior ants.</title>
        <authorList>
            <person name="Errbii M."/>
        </authorList>
    </citation>
    <scope>NUCLEOTIDE SEQUENCE [LARGE SCALE GENOMIC DNA]</scope>
    <source>
        <strain evidence="1">Alpha-2009</strain>
        <tissue evidence="1">Whole body</tissue>
    </source>
</reference>
<evidence type="ECO:0000313" key="2">
    <source>
        <dbReference type="Proteomes" id="UP001430953"/>
    </source>
</evidence>
<comment type="caution">
    <text evidence="1">The sequence shown here is derived from an EMBL/GenBank/DDBJ whole genome shotgun (WGS) entry which is preliminary data.</text>
</comment>
<name>A0AAW2GKK8_9HYME</name>
<proteinExistence type="predicted"/>
<keyword evidence="2" id="KW-1185">Reference proteome</keyword>
<sequence>MTYLADVRCFICKKNSNLCIKRMNLIVINQREIPIETRRYFIEDSSLLKILLRLKSNFAISRDVHSRGDARLTFAETESHGLALEIFQEQHSALGTVRFAKRGKSRDGTTAGVGIAFFCLVSACRTAAAKRFFVLRMGLQLITSRSNVQRLQRRSSEANIRSMTFAANNK</sequence>
<accession>A0AAW2GKK8</accession>
<gene>
    <name evidence="1" type="ORF">PUN28_003126</name>
</gene>
<dbReference type="AlphaFoldDB" id="A0AAW2GKK8"/>
<dbReference type="Proteomes" id="UP001430953">
    <property type="component" value="Unassembled WGS sequence"/>
</dbReference>
<organism evidence="1 2">
    <name type="scientific">Cardiocondyla obscurior</name>
    <dbReference type="NCBI Taxonomy" id="286306"/>
    <lineage>
        <taxon>Eukaryota</taxon>
        <taxon>Metazoa</taxon>
        <taxon>Ecdysozoa</taxon>
        <taxon>Arthropoda</taxon>
        <taxon>Hexapoda</taxon>
        <taxon>Insecta</taxon>
        <taxon>Pterygota</taxon>
        <taxon>Neoptera</taxon>
        <taxon>Endopterygota</taxon>
        <taxon>Hymenoptera</taxon>
        <taxon>Apocrita</taxon>
        <taxon>Aculeata</taxon>
        <taxon>Formicoidea</taxon>
        <taxon>Formicidae</taxon>
        <taxon>Myrmicinae</taxon>
        <taxon>Cardiocondyla</taxon>
    </lineage>
</organism>
<protein>
    <submittedName>
        <fullName evidence="1">Uncharacterized protein</fullName>
    </submittedName>
</protein>
<dbReference type="EMBL" id="JADYXP020000003">
    <property type="protein sequence ID" value="KAL0127624.1"/>
    <property type="molecule type" value="Genomic_DNA"/>
</dbReference>
<evidence type="ECO:0000313" key="1">
    <source>
        <dbReference type="EMBL" id="KAL0127624.1"/>
    </source>
</evidence>